<reference evidence="9" key="1">
    <citation type="journal article" date="2010" name="Genome Biol.">
        <title>Genome sequence of the necrotrophic plant pathogen Pythium ultimum reveals original pathogenicity mechanisms and effector repertoire.</title>
        <authorList>
            <person name="Levesque C.A."/>
            <person name="Brouwer H."/>
            <person name="Cano L."/>
            <person name="Hamilton J.P."/>
            <person name="Holt C."/>
            <person name="Huitema E."/>
            <person name="Raffaele S."/>
            <person name="Robideau G.P."/>
            <person name="Thines M."/>
            <person name="Win J."/>
            <person name="Zerillo M.M."/>
            <person name="Beakes G.W."/>
            <person name="Boore J.L."/>
            <person name="Busam D."/>
            <person name="Dumas B."/>
            <person name="Ferriera S."/>
            <person name="Fuerstenberg S.I."/>
            <person name="Gachon C.M."/>
            <person name="Gaulin E."/>
            <person name="Govers F."/>
            <person name="Grenville-Briggs L."/>
            <person name="Horner N."/>
            <person name="Hostetler J."/>
            <person name="Jiang R.H."/>
            <person name="Johnson J."/>
            <person name="Krajaejun T."/>
            <person name="Lin H."/>
            <person name="Meijer H.J."/>
            <person name="Moore B."/>
            <person name="Morris P."/>
            <person name="Phuntmart V."/>
            <person name="Puiu D."/>
            <person name="Shetty J."/>
            <person name="Stajich J.E."/>
            <person name="Tripathy S."/>
            <person name="Wawra S."/>
            <person name="van West P."/>
            <person name="Whitty B.R."/>
            <person name="Coutinho P.M."/>
            <person name="Henrissat B."/>
            <person name="Martin F."/>
            <person name="Thomas P.D."/>
            <person name="Tyler B.M."/>
            <person name="De Vries R.P."/>
            <person name="Kamoun S."/>
            <person name="Yandell M."/>
            <person name="Tisserat N."/>
            <person name="Buell C.R."/>
        </authorList>
    </citation>
    <scope>NUCLEOTIDE SEQUENCE</scope>
    <source>
        <strain evidence="9">DAOM:BR144</strain>
    </source>
</reference>
<keyword evidence="1 5" id="KW-0963">Cytoplasm</keyword>
<dbReference type="InterPro" id="IPR036511">
    <property type="entry name" value="TGT-like_sf"/>
</dbReference>
<dbReference type="PANTHER" id="PTHR46064:SF1">
    <property type="entry name" value="QUEUINE TRNA-RIBOSYLTRANSFERASE ACCESSORY SUBUNIT 2"/>
    <property type="match status" value="1"/>
</dbReference>
<dbReference type="InterPro" id="IPR002616">
    <property type="entry name" value="tRNA_ribo_trans-like"/>
</dbReference>
<dbReference type="GO" id="GO:0006400">
    <property type="term" value="P:tRNA modification"/>
    <property type="evidence" value="ECO:0007669"/>
    <property type="project" value="InterPro"/>
</dbReference>
<dbReference type="VEuPathDB" id="FungiDB:PYU1_G013494"/>
<dbReference type="EnsemblProtists" id="PYU1_T013523">
    <property type="protein sequence ID" value="PYU1_T013523"/>
    <property type="gene ID" value="PYU1_G013494"/>
</dbReference>
<feature type="binding site" evidence="5">
    <location>
        <position position="367"/>
    </location>
    <ligand>
        <name>Zn(2+)</name>
        <dbReference type="ChEBI" id="CHEBI:29105"/>
    </ligand>
</feature>
<dbReference type="InterPro" id="IPR050852">
    <property type="entry name" value="Queuine_tRNA-ribosyltrfase"/>
</dbReference>
<dbReference type="SUPFAM" id="SSF51713">
    <property type="entry name" value="tRNA-guanine transglycosylase"/>
    <property type="match status" value="1"/>
</dbReference>
<dbReference type="eggNOG" id="KOG3909">
    <property type="taxonomic scope" value="Eukaryota"/>
</dbReference>
<evidence type="ECO:0000256" key="6">
    <source>
        <dbReference type="SAM" id="MobiDB-lite"/>
    </source>
</evidence>
<feature type="binding site" evidence="5">
    <location>
        <position position="338"/>
    </location>
    <ligand>
        <name>Zn(2+)</name>
        <dbReference type="ChEBI" id="CHEBI:29105"/>
    </ligand>
</feature>
<feature type="region of interest" description="Disordered" evidence="6">
    <location>
        <begin position="439"/>
        <end position="459"/>
    </location>
</feature>
<reference evidence="8" key="3">
    <citation type="submission" date="2015-02" db="UniProtKB">
        <authorList>
            <consortium name="EnsemblProtists"/>
        </authorList>
    </citation>
    <scope>IDENTIFICATION</scope>
    <source>
        <strain evidence="8">DAOM BR144</strain>
    </source>
</reference>
<dbReference type="Gene3D" id="3.20.20.105">
    <property type="entry name" value="Queuine tRNA-ribosyltransferase-like"/>
    <property type="match status" value="1"/>
</dbReference>
<evidence type="ECO:0000313" key="9">
    <source>
        <dbReference type="Proteomes" id="UP000019132"/>
    </source>
</evidence>
<dbReference type="Proteomes" id="UP000019132">
    <property type="component" value="Unassembled WGS sequence"/>
</dbReference>
<dbReference type="HAMAP" id="MF_03043">
    <property type="entry name" value="QTRT2"/>
    <property type="match status" value="1"/>
</dbReference>
<comment type="subunit">
    <text evidence="5">Heterodimer of a catalytic subunit and an accessory subunit.</text>
</comment>
<name>K3X8H4_GLOUD</name>
<sequence>MSPSLFTTTFESSEMLTTAASASTAAAKRALFRTGTILQDVATPCYLPTAVVGNVPHLTPDNCRKLPDLKAQVVDYADFVNATSFVKTKQSSFRSFLNLEDFQIVLTARDYIYHSNPPTTKAGFAVETGAGRKMVTPEDYMHVAQMLEPDLILPLADEINCSFGNNRQRAAIQSSLDWLDACIAQRDASPKVVQHICGIIGGGAEERLRRMSAVETCKRDVQAVLISGLDSCASLEQRNALIDAVVSEVTPSSLPRLLSGIGAPLQVLDAVARGIDAFVSPYPAELTRDGSALIFWLEDSADDTPERNEEREASGSVLHLREKRFERDFRPLLHGCDCFACKHYTRAYIHHLQNVREILGDILLYLHNMQQYYRFFRVIRREIEADNFQSFMQKFKEKYDERVSMAPASPVVPVAILERKEREGAEKAELKAQAHAAKVEKAKRKAEKKKLEAAAAKQQ</sequence>
<dbReference type="EMBL" id="GL376593">
    <property type="status" value="NOT_ANNOTATED_CDS"/>
    <property type="molecule type" value="Genomic_DNA"/>
</dbReference>
<dbReference type="InParanoid" id="K3X8H4"/>
<dbReference type="GO" id="GO:0046872">
    <property type="term" value="F:metal ion binding"/>
    <property type="evidence" value="ECO:0007669"/>
    <property type="project" value="UniProtKB-KW"/>
</dbReference>
<comment type="cofactor">
    <cofactor evidence="5">
        <name>Zn(2+)</name>
        <dbReference type="ChEBI" id="CHEBI:29105"/>
    </cofactor>
    <text evidence="5">Binds 1 zinc ion per subunit.</text>
</comment>
<dbReference type="InterPro" id="IPR028592">
    <property type="entry name" value="QTRTD1"/>
</dbReference>
<evidence type="ECO:0000256" key="3">
    <source>
        <dbReference type="ARBA" id="ARBA00022723"/>
    </source>
</evidence>
<keyword evidence="3 5" id="KW-0479">Metal-binding</keyword>
<comment type="similarity">
    <text evidence="5">Belongs to the queuine tRNA-ribosyltransferase family. QTRT2 subfamily.</text>
</comment>
<dbReference type="PANTHER" id="PTHR46064">
    <property type="entry name" value="QUEUINE TRNA-RIBOSYLTRANSFERASE ACCESSORY SUBUNIT 2"/>
    <property type="match status" value="1"/>
</dbReference>
<dbReference type="GO" id="GO:0008479">
    <property type="term" value="F:tRNA-guanosine(34) queuine transglycosylase activity"/>
    <property type="evidence" value="ECO:0007669"/>
    <property type="project" value="UniProtKB-UniRule"/>
</dbReference>
<dbReference type="HOGENOM" id="CLU_037350_0_1_1"/>
<organism evidence="8 9">
    <name type="scientific">Globisporangium ultimum (strain ATCC 200006 / CBS 805.95 / DAOM BR144)</name>
    <name type="common">Pythium ultimum</name>
    <dbReference type="NCBI Taxonomy" id="431595"/>
    <lineage>
        <taxon>Eukaryota</taxon>
        <taxon>Sar</taxon>
        <taxon>Stramenopiles</taxon>
        <taxon>Oomycota</taxon>
        <taxon>Peronosporomycetes</taxon>
        <taxon>Pythiales</taxon>
        <taxon>Pythiaceae</taxon>
        <taxon>Globisporangium</taxon>
    </lineage>
</organism>
<evidence type="ECO:0000256" key="2">
    <source>
        <dbReference type="ARBA" id="ARBA00022694"/>
    </source>
</evidence>
<evidence type="ECO:0000256" key="1">
    <source>
        <dbReference type="ARBA" id="ARBA00022490"/>
    </source>
</evidence>
<comment type="function">
    <text evidence="5">Non-catalytic subunit of the queuine tRNA-ribosyltransferase (TGT) that catalyzes the base-exchange of a guanine (G) residue with queuine (Q) at position 34 (anticodon wobble position) in tRNAs with GU(N) anticodons (tRNA-Asp, -Asn, -His and -Tyr), resulting in the hypermodified nucleoside queuosine (7-(((4,5-cis-dihydroxy-2-cyclopenten-1-yl)amino)methyl)-7-deazaguanosine).</text>
</comment>
<dbReference type="Pfam" id="PF01702">
    <property type="entry name" value="TGT"/>
    <property type="match status" value="1"/>
</dbReference>
<keyword evidence="4 5" id="KW-0862">Zinc</keyword>
<keyword evidence="2 5" id="KW-0819">tRNA processing</keyword>
<dbReference type="AlphaFoldDB" id="K3X8H4"/>
<dbReference type="NCBIfam" id="TIGR00449">
    <property type="entry name" value="tgt_general"/>
    <property type="match status" value="1"/>
</dbReference>
<dbReference type="STRING" id="431595.K3X8H4"/>
<reference evidence="9" key="2">
    <citation type="submission" date="2010-04" db="EMBL/GenBank/DDBJ databases">
        <authorList>
            <person name="Buell R."/>
            <person name="Hamilton J."/>
            <person name="Hostetler J."/>
        </authorList>
    </citation>
    <scope>NUCLEOTIDE SEQUENCE [LARGE SCALE GENOMIC DNA]</scope>
    <source>
        <strain evidence="9">DAOM:BR144</strain>
    </source>
</reference>
<keyword evidence="9" id="KW-1185">Reference proteome</keyword>
<evidence type="ECO:0000256" key="5">
    <source>
        <dbReference type="HAMAP-Rule" id="MF_03043"/>
    </source>
</evidence>
<dbReference type="FunCoup" id="K3X8H4">
    <property type="interactions" value="127"/>
</dbReference>
<dbReference type="GO" id="GO:0005737">
    <property type="term" value="C:cytoplasm"/>
    <property type="evidence" value="ECO:0007669"/>
    <property type="project" value="UniProtKB-SubCell"/>
</dbReference>
<proteinExistence type="inferred from homology"/>
<feature type="domain" description="tRNA-guanine(15) transglycosylase-like" evidence="7">
    <location>
        <begin position="39"/>
        <end position="400"/>
    </location>
</feature>
<evidence type="ECO:0000313" key="8">
    <source>
        <dbReference type="EnsemblProtists" id="PYU1_T013523"/>
    </source>
</evidence>
<protein>
    <recommendedName>
        <fullName evidence="5">Queuine tRNA-ribosyltransferase accessory subunit 2</fullName>
    </recommendedName>
    <alternativeName>
        <fullName evidence="5">Queuine tRNA-ribosyltransferase domain-containing protein 1</fullName>
    </alternativeName>
</protein>
<dbReference type="OMA" id="VPHIAHD"/>
<feature type="binding site" evidence="5">
    <location>
        <position position="336"/>
    </location>
    <ligand>
        <name>Zn(2+)</name>
        <dbReference type="ChEBI" id="CHEBI:29105"/>
    </ligand>
</feature>
<feature type="binding site" evidence="5">
    <location>
        <position position="341"/>
    </location>
    <ligand>
        <name>Zn(2+)</name>
        <dbReference type="ChEBI" id="CHEBI:29105"/>
    </ligand>
</feature>
<evidence type="ECO:0000256" key="4">
    <source>
        <dbReference type="ARBA" id="ARBA00022833"/>
    </source>
</evidence>
<comment type="subcellular location">
    <subcellularLocation>
        <location evidence="5">Cytoplasm</location>
    </subcellularLocation>
</comment>
<evidence type="ECO:0000259" key="7">
    <source>
        <dbReference type="Pfam" id="PF01702"/>
    </source>
</evidence>
<accession>K3X8H4</accession>